<feature type="transmembrane region" description="Helical" evidence="1">
    <location>
        <begin position="236"/>
        <end position="258"/>
    </location>
</feature>
<dbReference type="AlphaFoldDB" id="A0A9X1LSE1"/>
<dbReference type="GO" id="GO:0008237">
    <property type="term" value="F:metallopeptidase activity"/>
    <property type="evidence" value="ECO:0007669"/>
    <property type="project" value="UniProtKB-KW"/>
</dbReference>
<dbReference type="GO" id="GO:0080120">
    <property type="term" value="P:CAAX-box protein maturation"/>
    <property type="evidence" value="ECO:0007669"/>
    <property type="project" value="UniProtKB-ARBA"/>
</dbReference>
<proteinExistence type="predicted"/>
<keyword evidence="1" id="KW-0472">Membrane</keyword>
<evidence type="ECO:0000259" key="2">
    <source>
        <dbReference type="Pfam" id="PF02517"/>
    </source>
</evidence>
<evidence type="ECO:0000313" key="4">
    <source>
        <dbReference type="Proteomes" id="UP001139354"/>
    </source>
</evidence>
<dbReference type="Proteomes" id="UP001139354">
    <property type="component" value="Unassembled WGS sequence"/>
</dbReference>
<accession>A0A9X1LSE1</accession>
<keyword evidence="1" id="KW-1133">Transmembrane helix</keyword>
<keyword evidence="3" id="KW-0378">Hydrolase</keyword>
<dbReference type="GO" id="GO:0004175">
    <property type="term" value="F:endopeptidase activity"/>
    <property type="evidence" value="ECO:0007669"/>
    <property type="project" value="UniProtKB-ARBA"/>
</dbReference>
<protein>
    <submittedName>
        <fullName evidence="3">CPBP family intramembrane metalloprotease</fullName>
    </submittedName>
</protein>
<comment type="caution">
    <text evidence="3">The sequence shown here is derived from an EMBL/GenBank/DDBJ whole genome shotgun (WGS) entry which is preliminary data.</text>
</comment>
<feature type="transmembrane region" description="Helical" evidence="1">
    <location>
        <begin position="95"/>
        <end position="113"/>
    </location>
</feature>
<feature type="domain" description="CAAX prenyl protease 2/Lysostaphin resistance protein A-like" evidence="2">
    <location>
        <begin position="124"/>
        <end position="221"/>
    </location>
</feature>
<keyword evidence="3" id="KW-0645">Protease</keyword>
<keyword evidence="4" id="KW-1185">Reference proteome</keyword>
<feature type="transmembrane region" description="Helical" evidence="1">
    <location>
        <begin position="159"/>
        <end position="178"/>
    </location>
</feature>
<evidence type="ECO:0000313" key="3">
    <source>
        <dbReference type="EMBL" id="MCC2031090.1"/>
    </source>
</evidence>
<keyword evidence="3" id="KW-0482">Metalloprotease</keyword>
<feature type="transmembrane region" description="Helical" evidence="1">
    <location>
        <begin position="62"/>
        <end position="83"/>
    </location>
</feature>
<feature type="transmembrane region" description="Helical" evidence="1">
    <location>
        <begin position="119"/>
        <end position="138"/>
    </location>
</feature>
<evidence type="ECO:0000256" key="1">
    <source>
        <dbReference type="SAM" id="Phobius"/>
    </source>
</evidence>
<dbReference type="RefSeq" id="WP_229382965.1">
    <property type="nucleotide sequence ID" value="NZ_JAGTTN010000001.1"/>
</dbReference>
<dbReference type="InterPro" id="IPR003675">
    <property type="entry name" value="Rce1/LyrA-like_dom"/>
</dbReference>
<name>A0A9X1LSE1_9MICO</name>
<sequence>MPEQNVSSPWKRFWDRGGFWKALLLAAAYYALYQLIAVGVFFSIGQLGGPAGSPLNVLLTTGLPIALGGVLLVAFAWSIGWLRELFGPQPIRGRGWMWIAVAVVLITNIARFASLDYAAAGFAVVAAWLLTSLFIGFAEELLTRGFVVNLMRRAGHSEIVVAVASAGIFAAMHAANAFGGQPLLATALQVGYTFAFGICMYLALRVTGNIIWPILLHASTDPSIFLLSAYPGAGPLTPLAGLGNIVVVITGLVLLIFIRGRVTAKTEPAPQFAS</sequence>
<reference evidence="3" key="1">
    <citation type="submission" date="2021-04" db="EMBL/GenBank/DDBJ databases">
        <title>Microbacterium tenobrionis sp. nov. and Microbacterium allomyrinae sp. nov., isolated from larvae of Tenobrio molitor and Allomyrina dichotoma, respectively.</title>
        <authorList>
            <person name="Lee S.D."/>
        </authorList>
    </citation>
    <scope>NUCLEOTIDE SEQUENCE</scope>
    <source>
        <strain evidence="3">BWT-G7</strain>
    </source>
</reference>
<feature type="transmembrane region" description="Helical" evidence="1">
    <location>
        <begin position="20"/>
        <end position="42"/>
    </location>
</feature>
<keyword evidence="1" id="KW-0812">Transmembrane</keyword>
<dbReference type="Pfam" id="PF02517">
    <property type="entry name" value="Rce1-like"/>
    <property type="match status" value="1"/>
</dbReference>
<gene>
    <name evidence="3" type="ORF">KEC57_02725</name>
</gene>
<organism evidence="3 4">
    <name type="scientific">Microbacterium allomyrinae</name>
    <dbReference type="NCBI Taxonomy" id="2830666"/>
    <lineage>
        <taxon>Bacteria</taxon>
        <taxon>Bacillati</taxon>
        <taxon>Actinomycetota</taxon>
        <taxon>Actinomycetes</taxon>
        <taxon>Micrococcales</taxon>
        <taxon>Microbacteriaceae</taxon>
        <taxon>Microbacterium</taxon>
    </lineage>
</organism>
<dbReference type="EMBL" id="JAGTTN010000001">
    <property type="protein sequence ID" value="MCC2031090.1"/>
    <property type="molecule type" value="Genomic_DNA"/>
</dbReference>